<protein>
    <submittedName>
        <fullName evidence="1">Uncharacterized protein</fullName>
    </submittedName>
</protein>
<reference evidence="1" key="1">
    <citation type="submission" date="2014-09" db="EMBL/GenBank/DDBJ databases">
        <authorList>
            <person name="Magalhaes I.L.F."/>
            <person name="Oliveira U."/>
            <person name="Santos F.R."/>
            <person name="Vidigal T.H.D.A."/>
            <person name="Brescovit A.D."/>
            <person name="Santos A.J."/>
        </authorList>
    </citation>
    <scope>NUCLEOTIDE SEQUENCE</scope>
    <source>
        <tissue evidence="1">Shoot tissue taken approximately 20 cm above the soil surface</tissue>
    </source>
</reference>
<evidence type="ECO:0000313" key="1">
    <source>
        <dbReference type="EMBL" id="JAE16589.1"/>
    </source>
</evidence>
<accession>A0A0A9FZH2</accession>
<name>A0A0A9FZH2_ARUDO</name>
<organism evidence="1">
    <name type="scientific">Arundo donax</name>
    <name type="common">Giant reed</name>
    <name type="synonym">Donax arundinaceus</name>
    <dbReference type="NCBI Taxonomy" id="35708"/>
    <lineage>
        <taxon>Eukaryota</taxon>
        <taxon>Viridiplantae</taxon>
        <taxon>Streptophyta</taxon>
        <taxon>Embryophyta</taxon>
        <taxon>Tracheophyta</taxon>
        <taxon>Spermatophyta</taxon>
        <taxon>Magnoliopsida</taxon>
        <taxon>Liliopsida</taxon>
        <taxon>Poales</taxon>
        <taxon>Poaceae</taxon>
        <taxon>PACMAD clade</taxon>
        <taxon>Arundinoideae</taxon>
        <taxon>Arundineae</taxon>
        <taxon>Arundo</taxon>
    </lineage>
</organism>
<sequence length="59" mass="7259">MLTRIRGSIFRKPEVLMTIHRYLVFCWTKTLMRATRNCMYRCDIKPVFWIFPLNSYLRA</sequence>
<reference evidence="1" key="2">
    <citation type="journal article" date="2015" name="Data Brief">
        <title>Shoot transcriptome of the giant reed, Arundo donax.</title>
        <authorList>
            <person name="Barrero R.A."/>
            <person name="Guerrero F.D."/>
            <person name="Moolhuijzen P."/>
            <person name="Goolsby J.A."/>
            <person name="Tidwell J."/>
            <person name="Bellgard S.E."/>
            <person name="Bellgard M.I."/>
        </authorList>
    </citation>
    <scope>NUCLEOTIDE SEQUENCE</scope>
    <source>
        <tissue evidence="1">Shoot tissue taken approximately 20 cm above the soil surface</tissue>
    </source>
</reference>
<dbReference type="AlphaFoldDB" id="A0A0A9FZH2"/>
<dbReference type="EMBL" id="GBRH01181307">
    <property type="protein sequence ID" value="JAE16589.1"/>
    <property type="molecule type" value="Transcribed_RNA"/>
</dbReference>
<proteinExistence type="predicted"/>